<dbReference type="PROSITE" id="PS50137">
    <property type="entry name" value="DS_RBD"/>
    <property type="match status" value="2"/>
</dbReference>
<feature type="domain" description="DRBM" evidence="10">
    <location>
        <begin position="61"/>
        <end position="127"/>
    </location>
</feature>
<evidence type="ECO:0000259" key="10">
    <source>
        <dbReference type="PROSITE" id="PS50137"/>
    </source>
</evidence>
<evidence type="ECO:0000256" key="1">
    <source>
        <dbReference type="ARBA" id="ARBA00004123"/>
    </source>
</evidence>
<evidence type="ECO:0000256" key="8">
    <source>
        <dbReference type="PROSITE-ProRule" id="PRU00266"/>
    </source>
</evidence>
<dbReference type="GO" id="GO:0007399">
    <property type="term" value="P:nervous system development"/>
    <property type="evidence" value="ECO:0007669"/>
    <property type="project" value="Ensembl"/>
</dbReference>
<dbReference type="GO" id="GO:0006396">
    <property type="term" value="P:RNA processing"/>
    <property type="evidence" value="ECO:0007669"/>
    <property type="project" value="InterPro"/>
</dbReference>
<organism evidence="12 13">
    <name type="scientific">Betta splendens</name>
    <name type="common">Siamese fighting fish</name>
    <dbReference type="NCBI Taxonomy" id="158456"/>
    <lineage>
        <taxon>Eukaryota</taxon>
        <taxon>Metazoa</taxon>
        <taxon>Chordata</taxon>
        <taxon>Craniata</taxon>
        <taxon>Vertebrata</taxon>
        <taxon>Euteleostomi</taxon>
        <taxon>Actinopterygii</taxon>
        <taxon>Neopterygii</taxon>
        <taxon>Teleostei</taxon>
        <taxon>Neoteleostei</taxon>
        <taxon>Acanthomorphata</taxon>
        <taxon>Anabantaria</taxon>
        <taxon>Anabantiformes</taxon>
        <taxon>Anabantoidei</taxon>
        <taxon>Osphronemidae</taxon>
        <taxon>Betta</taxon>
    </lineage>
</organism>
<dbReference type="GO" id="GO:0048916">
    <property type="term" value="P:posterior lateral line development"/>
    <property type="evidence" value="ECO:0007669"/>
    <property type="project" value="Ensembl"/>
</dbReference>
<dbReference type="GeneID" id="114849220"/>
<evidence type="ECO:0000259" key="11">
    <source>
        <dbReference type="PROSITE" id="PS50141"/>
    </source>
</evidence>
<evidence type="ECO:0000313" key="13">
    <source>
        <dbReference type="RefSeq" id="XP_040925277.1"/>
    </source>
</evidence>
<dbReference type="InterPro" id="IPR002466">
    <property type="entry name" value="A_deamin"/>
</dbReference>
<name>A0A8M1HA95_BETSP</name>
<dbReference type="SMART" id="SM00358">
    <property type="entry name" value="DSRM"/>
    <property type="match status" value="2"/>
</dbReference>
<dbReference type="GO" id="GO:0003726">
    <property type="term" value="F:double-stranded RNA adenosine deaminase activity"/>
    <property type="evidence" value="ECO:0007669"/>
    <property type="project" value="TreeGrafter"/>
</dbReference>
<dbReference type="PANTHER" id="PTHR10910:SF58">
    <property type="entry name" value="DOUBLE-STRANDED RNA-SPECIFIC EDITASE 1"/>
    <property type="match status" value="1"/>
</dbReference>
<dbReference type="OrthoDB" id="10268011at2759"/>
<evidence type="ECO:0000256" key="5">
    <source>
        <dbReference type="ARBA" id="ARBA00022833"/>
    </source>
</evidence>
<dbReference type="GO" id="GO:0006382">
    <property type="term" value="P:adenosine to inosine editing"/>
    <property type="evidence" value="ECO:0007669"/>
    <property type="project" value="TreeGrafter"/>
</dbReference>
<keyword evidence="7" id="KW-0539">Nucleus</keyword>
<dbReference type="Pfam" id="PF00035">
    <property type="entry name" value="dsrm"/>
    <property type="match status" value="2"/>
</dbReference>
<accession>A0A8M1HA95</accession>
<dbReference type="KEGG" id="bspl:114849220"/>
<dbReference type="GO" id="GO:0005737">
    <property type="term" value="C:cytoplasm"/>
    <property type="evidence" value="ECO:0007669"/>
    <property type="project" value="TreeGrafter"/>
</dbReference>
<dbReference type="SUPFAM" id="SSF54768">
    <property type="entry name" value="dsRNA-binding domain-like"/>
    <property type="match status" value="2"/>
</dbReference>
<evidence type="ECO:0000256" key="9">
    <source>
        <dbReference type="SAM" id="MobiDB-lite"/>
    </source>
</evidence>
<dbReference type="GO" id="GO:0003725">
    <property type="term" value="F:double-stranded RNA binding"/>
    <property type="evidence" value="ECO:0007669"/>
    <property type="project" value="TreeGrafter"/>
</dbReference>
<keyword evidence="5" id="KW-0862">Zinc</keyword>
<evidence type="ECO:0000256" key="2">
    <source>
        <dbReference type="ARBA" id="ARBA00022723"/>
    </source>
</evidence>
<dbReference type="FunFam" id="3.30.160.20:FF:000009">
    <property type="entry name" value="Adenosine deaminase RNA-specific B2 (inactive)"/>
    <property type="match status" value="1"/>
</dbReference>
<evidence type="ECO:0000256" key="7">
    <source>
        <dbReference type="ARBA" id="ARBA00023242"/>
    </source>
</evidence>
<keyword evidence="3" id="KW-0677">Repeat</keyword>
<sequence length="659" mass="71818">MCQPFTAGPLSRAVTENRTMDPLFSNAGAGGRKRPLGEGNAGQTRSCYKPRKRKRAPEPVAPKSGLVRLNEMRPGPRYRLLSQTGPVHAPVFVMAVEVRGQRFEGSGPTKKKAKLVAAEKALRSLQVPDAPERHTAPGRTLPVHTDFTSDLTDIPHVLFKAFETSATARPSFGFTSCRPLPPPPPTDPPLPASIKNPVMTLNEMRPGLKYDFVSESGESHTKNFVMSVRVDAQEFQGSGRNKRTAKARAAQAALCALFNVRLEQAPSQQPMATGGRQLHLPQILSEVVSRLVIDKFRELTDNFTSPHAQRKVLAGVVMTTGADVNEAQVICVSSGTKCISGECVSDRGLSVNDCHAEVVARRSLVRYLYSQLERFLGNDDEEHRTSIFTRCESGRGFRLKENVQFHLYISTSPCGDARIFSPHEAGLDVGGGRARGQLRTKVAPGEGTIPASCSPVQTRDAPLRGQSLSMSCSDKMARWNVLGFQGSLLSHFTEPLYFSSVILGSLYHAAHLSRAMYGRLAGIGGLPRSYRLNRPLLSGIRNAEARQPGKAPGFSANWSLGDAGLERIDAATGRDDRGRPSRLCKRALYGRWMRLRAQLCSTHSMTAALRPSSYRDAKRAAPDYGSAAQTLIRAFHAAGLGRWVKKPAAQDQFDLIGGD</sequence>
<feature type="domain" description="A to I editase" evidence="11">
    <location>
        <begin position="331"/>
        <end position="653"/>
    </location>
</feature>
<dbReference type="FunFam" id="3.30.160.20:FF:000011">
    <property type="entry name" value="double-stranded RNA-specific editase 1 isoform X1"/>
    <property type="match status" value="1"/>
</dbReference>
<gene>
    <name evidence="13" type="primary">LOC114849220</name>
</gene>
<evidence type="ECO:0000256" key="6">
    <source>
        <dbReference type="ARBA" id="ARBA00022884"/>
    </source>
</evidence>
<feature type="region of interest" description="Disordered" evidence="9">
    <location>
        <begin position="1"/>
        <end position="60"/>
    </location>
</feature>
<comment type="subcellular location">
    <subcellularLocation>
        <location evidence="1">Nucleus</location>
    </subcellularLocation>
</comment>
<dbReference type="InterPro" id="IPR014720">
    <property type="entry name" value="dsRBD_dom"/>
</dbReference>
<dbReference type="AlphaFoldDB" id="A0A8M1HA95"/>
<dbReference type="SMART" id="SM00552">
    <property type="entry name" value="ADEAMc"/>
    <property type="match status" value="1"/>
</dbReference>
<protein>
    <submittedName>
        <fullName evidence="13">Double-stranded RNA-specific editase 1-like isoform X1</fullName>
    </submittedName>
</protein>
<keyword evidence="12" id="KW-1185">Reference proteome</keyword>
<keyword evidence="4" id="KW-0378">Hydrolase</keyword>
<dbReference type="GO" id="GO:0008251">
    <property type="term" value="F:tRNA-specific adenosine deaminase activity"/>
    <property type="evidence" value="ECO:0007669"/>
    <property type="project" value="TreeGrafter"/>
</dbReference>
<dbReference type="RefSeq" id="XP_040925277.1">
    <property type="nucleotide sequence ID" value="XM_041069343.2"/>
</dbReference>
<dbReference type="Gene3D" id="3.30.160.20">
    <property type="match status" value="2"/>
</dbReference>
<dbReference type="GO" id="GO:0046872">
    <property type="term" value="F:metal ion binding"/>
    <property type="evidence" value="ECO:0007669"/>
    <property type="project" value="UniProtKB-KW"/>
</dbReference>
<keyword evidence="6 8" id="KW-0694">RNA-binding</keyword>
<dbReference type="GO" id="GO:0048701">
    <property type="term" value="P:embryonic cranial skeleton morphogenesis"/>
    <property type="evidence" value="ECO:0007669"/>
    <property type="project" value="Ensembl"/>
</dbReference>
<dbReference type="GO" id="GO:0048899">
    <property type="term" value="P:anterior lateral line development"/>
    <property type="evidence" value="ECO:0007669"/>
    <property type="project" value="Ensembl"/>
</dbReference>
<proteinExistence type="predicted"/>
<evidence type="ECO:0000313" key="12">
    <source>
        <dbReference type="Proteomes" id="UP000515150"/>
    </source>
</evidence>
<feature type="domain" description="DRBM" evidence="10">
    <location>
        <begin position="193"/>
        <end position="259"/>
    </location>
</feature>
<keyword evidence="2" id="KW-0479">Metal-binding</keyword>
<dbReference type="GO" id="GO:0005730">
    <property type="term" value="C:nucleolus"/>
    <property type="evidence" value="ECO:0007669"/>
    <property type="project" value="TreeGrafter"/>
</dbReference>
<evidence type="ECO:0000256" key="4">
    <source>
        <dbReference type="ARBA" id="ARBA00022801"/>
    </source>
</evidence>
<reference evidence="13" key="1">
    <citation type="submission" date="2025-08" db="UniProtKB">
        <authorList>
            <consortium name="RefSeq"/>
        </authorList>
    </citation>
    <scope>IDENTIFICATION</scope>
</reference>
<dbReference type="Pfam" id="PF02137">
    <property type="entry name" value="A_deamin"/>
    <property type="match status" value="1"/>
</dbReference>
<dbReference type="PROSITE" id="PS50141">
    <property type="entry name" value="A_DEAMIN_EDITASE"/>
    <property type="match status" value="1"/>
</dbReference>
<dbReference type="GO" id="GO:0014032">
    <property type="term" value="P:neural crest cell development"/>
    <property type="evidence" value="ECO:0007669"/>
    <property type="project" value="Ensembl"/>
</dbReference>
<evidence type="ECO:0000256" key="3">
    <source>
        <dbReference type="ARBA" id="ARBA00022737"/>
    </source>
</evidence>
<dbReference type="PANTHER" id="PTHR10910">
    <property type="entry name" value="EUKARYOTE SPECIFIC DSRNA BINDING PROTEIN"/>
    <property type="match status" value="1"/>
</dbReference>
<dbReference type="Proteomes" id="UP000515150">
    <property type="component" value="Chromosome 2"/>
</dbReference>